<dbReference type="Gene3D" id="2.60.120.10">
    <property type="entry name" value="Jelly Rolls"/>
    <property type="match status" value="1"/>
</dbReference>
<feature type="active site" description="Proton acceptor" evidence="8">
    <location>
        <position position="65"/>
    </location>
</feature>
<accession>A0A0D0MF39</accession>
<dbReference type="SUPFAM" id="SSF51182">
    <property type="entry name" value="RmlC-like cupins"/>
    <property type="match status" value="1"/>
</dbReference>
<dbReference type="InterPro" id="IPR011051">
    <property type="entry name" value="RmlC_Cupin_sf"/>
</dbReference>
<dbReference type="GO" id="GO:0019305">
    <property type="term" value="P:dTDP-rhamnose biosynthetic process"/>
    <property type="evidence" value="ECO:0007669"/>
    <property type="project" value="TreeGrafter"/>
</dbReference>
<proteinExistence type="predicted"/>
<dbReference type="AlphaFoldDB" id="A0A0D0MF39"/>
<evidence type="ECO:0000313" key="11">
    <source>
        <dbReference type="Proteomes" id="UP000032067"/>
    </source>
</evidence>
<comment type="function">
    <text evidence="2">Catalyzes the epimerization of the C3' and C5'positions of dTDP-6-deoxy-D-xylo-4-hexulose, forming dTDP-6-deoxy-L-lyxo-4-hexulose.</text>
</comment>
<dbReference type="RefSeq" id="WP_042580301.1">
    <property type="nucleotide sequence ID" value="NZ_JXQQ01000044.1"/>
</dbReference>
<dbReference type="InterPro" id="IPR014710">
    <property type="entry name" value="RmlC-like_jellyroll"/>
</dbReference>
<dbReference type="EC" id="5.1.3.13" evidence="3"/>
<evidence type="ECO:0000313" key="10">
    <source>
        <dbReference type="EMBL" id="KIQ29599.1"/>
    </source>
</evidence>
<dbReference type="Pfam" id="PF00908">
    <property type="entry name" value="dTDP_sugar_isom"/>
    <property type="match status" value="1"/>
</dbReference>
<evidence type="ECO:0000256" key="5">
    <source>
        <dbReference type="ARBA" id="ARBA00029758"/>
    </source>
</evidence>
<evidence type="ECO:0000256" key="7">
    <source>
        <dbReference type="ARBA" id="ARBA00033311"/>
    </source>
</evidence>
<dbReference type="Proteomes" id="UP000032067">
    <property type="component" value="Unassembled WGS sequence"/>
</dbReference>
<evidence type="ECO:0000256" key="3">
    <source>
        <dbReference type="ARBA" id="ARBA00012098"/>
    </source>
</evidence>
<evidence type="ECO:0000256" key="4">
    <source>
        <dbReference type="ARBA" id="ARBA00019595"/>
    </source>
</evidence>
<protein>
    <recommendedName>
        <fullName evidence="4">dTDP-4-dehydrorhamnose 3,5-epimerase</fullName>
        <ecNumber evidence="3">5.1.3.13</ecNumber>
    </recommendedName>
    <alternativeName>
        <fullName evidence="6">Thymidine diphospho-4-keto-rhamnose 3,5-epimerase</fullName>
    </alternativeName>
    <alternativeName>
        <fullName evidence="5">dTDP-4-keto-6-deoxyglucose 3,5-epimerase</fullName>
    </alternativeName>
    <alternativeName>
        <fullName evidence="7">dTDP-6-deoxy-D-xylo-4-hexulose 3,5-epimerase</fullName>
    </alternativeName>
</protein>
<dbReference type="GO" id="GO:0008830">
    <property type="term" value="F:dTDP-4-dehydrorhamnose 3,5-epimerase activity"/>
    <property type="evidence" value="ECO:0007669"/>
    <property type="project" value="UniProtKB-EC"/>
</dbReference>
<dbReference type="PANTHER" id="PTHR21047:SF2">
    <property type="entry name" value="THYMIDINE DIPHOSPHO-4-KETO-RHAMNOSE 3,5-EPIMERASE"/>
    <property type="match status" value="1"/>
</dbReference>
<feature type="site" description="Participates in a stacking interaction with the thymidine ring of dTDP-4-oxo-6-deoxyglucose" evidence="9">
    <location>
        <position position="141"/>
    </location>
</feature>
<evidence type="ECO:0000256" key="6">
    <source>
        <dbReference type="ARBA" id="ARBA00031424"/>
    </source>
</evidence>
<evidence type="ECO:0000256" key="9">
    <source>
        <dbReference type="PIRSR" id="PIRSR600888-3"/>
    </source>
</evidence>
<evidence type="ECO:0000256" key="1">
    <source>
        <dbReference type="ARBA" id="ARBA00001298"/>
    </source>
</evidence>
<comment type="caution">
    <text evidence="10">The sequence shown here is derived from an EMBL/GenBank/DDBJ whole genome shotgun (WGS) entry which is preliminary data.</text>
</comment>
<evidence type="ECO:0000256" key="8">
    <source>
        <dbReference type="PIRSR" id="PIRSR600888-1"/>
    </source>
</evidence>
<sequence length="186" mass="20230">MTRFDVHATPLAGVMRIQRRKLEDSRGFFSRFFCAEELAAAGFSAPVAQINHTLTRRRGSVRGLHFQHPPHAEDKLVSCLHGEIFDVAVDLRRGSPTFLQWHGEILSAGNATSLLIPKGFAHGFQTLGDDAELLYLHSAPYAAAAEGALNARDPALAIAWPLAFADVSDRDASHPFITAEFTGLPG</sequence>
<dbReference type="CDD" id="cd00438">
    <property type="entry name" value="cupin_RmlC"/>
    <property type="match status" value="1"/>
</dbReference>
<organism evidence="10 11">
    <name type="scientific">Variovorax paradoxus</name>
    <dbReference type="NCBI Taxonomy" id="34073"/>
    <lineage>
        <taxon>Bacteria</taxon>
        <taxon>Pseudomonadati</taxon>
        <taxon>Pseudomonadota</taxon>
        <taxon>Betaproteobacteria</taxon>
        <taxon>Burkholderiales</taxon>
        <taxon>Comamonadaceae</taxon>
        <taxon>Variovorax</taxon>
    </lineage>
</organism>
<reference evidence="10 11" key="1">
    <citation type="submission" date="2014-12" db="EMBL/GenBank/DDBJ databases">
        <title>16Stimator: statistical estimation of ribosomal gene copy numbers from draft genome assemblies.</title>
        <authorList>
            <person name="Perisin M.A."/>
            <person name="Vetter M."/>
            <person name="Gilbert J.A."/>
            <person name="Bergelson J."/>
        </authorList>
    </citation>
    <scope>NUCLEOTIDE SEQUENCE [LARGE SCALE GENOMIC DNA]</scope>
    <source>
        <strain evidence="10 11">MEDvA23</strain>
    </source>
</reference>
<evidence type="ECO:0000256" key="2">
    <source>
        <dbReference type="ARBA" id="ARBA00001997"/>
    </source>
</evidence>
<dbReference type="InterPro" id="IPR000888">
    <property type="entry name" value="RmlC-like"/>
</dbReference>
<dbReference type="GO" id="GO:0005829">
    <property type="term" value="C:cytosol"/>
    <property type="evidence" value="ECO:0007669"/>
    <property type="project" value="TreeGrafter"/>
</dbReference>
<feature type="active site" description="Proton donor" evidence="8">
    <location>
        <position position="135"/>
    </location>
</feature>
<dbReference type="EMBL" id="JXQQ01000044">
    <property type="protein sequence ID" value="KIQ29599.1"/>
    <property type="molecule type" value="Genomic_DNA"/>
</dbReference>
<comment type="catalytic activity">
    <reaction evidence="1">
        <text>dTDP-4-dehydro-6-deoxy-alpha-D-glucose = dTDP-4-dehydro-beta-L-rhamnose</text>
        <dbReference type="Rhea" id="RHEA:16969"/>
        <dbReference type="ChEBI" id="CHEBI:57649"/>
        <dbReference type="ChEBI" id="CHEBI:62830"/>
        <dbReference type="EC" id="5.1.3.13"/>
    </reaction>
</comment>
<dbReference type="GO" id="GO:0000271">
    <property type="term" value="P:polysaccharide biosynthetic process"/>
    <property type="evidence" value="ECO:0007669"/>
    <property type="project" value="TreeGrafter"/>
</dbReference>
<dbReference type="OrthoDB" id="9800680at2"/>
<dbReference type="PANTHER" id="PTHR21047">
    <property type="entry name" value="DTDP-6-DEOXY-D-GLUCOSE-3,5 EPIMERASE"/>
    <property type="match status" value="1"/>
</dbReference>
<gene>
    <name evidence="10" type="ORF">RT97_18665</name>
</gene>
<name>A0A0D0MF39_VARPD</name>